<dbReference type="Proteomes" id="UP000324222">
    <property type="component" value="Unassembled WGS sequence"/>
</dbReference>
<proteinExistence type="predicted"/>
<evidence type="ECO:0000256" key="2">
    <source>
        <dbReference type="SAM" id="SignalP"/>
    </source>
</evidence>
<sequence length="199" mass="22479">MITPCHIMLLVAAPRTLFGYTTQLQPSFPDNLAKVSLLIRANYTANYLPSSTERSGKVKYKNNVLDDEEIASRQSQNKEQFAHRWTDNNGREAFDGLCDVQKIILENFSARGEKLLDTALVNTKSDINVEKSPLSDIPTDIPRQDSMDRKRQTIMGQHEKYDTLRNVQTSYLIKTESLSGRSGDAVSPLPHSRKGEVHE</sequence>
<dbReference type="AlphaFoldDB" id="A0A5B7D6C0"/>
<evidence type="ECO:0000313" key="3">
    <source>
        <dbReference type="EMBL" id="MPC16820.1"/>
    </source>
</evidence>
<keyword evidence="2" id="KW-0732">Signal</keyword>
<accession>A0A5B7D6C0</accession>
<gene>
    <name evidence="3" type="ORF">E2C01_009658</name>
</gene>
<evidence type="ECO:0000313" key="4">
    <source>
        <dbReference type="Proteomes" id="UP000324222"/>
    </source>
</evidence>
<comment type="caution">
    <text evidence="3">The sequence shown here is derived from an EMBL/GenBank/DDBJ whole genome shotgun (WGS) entry which is preliminary data.</text>
</comment>
<protein>
    <submittedName>
        <fullName evidence="3">Uncharacterized protein</fullName>
    </submittedName>
</protein>
<feature type="signal peptide" evidence="2">
    <location>
        <begin position="1"/>
        <end position="19"/>
    </location>
</feature>
<feature type="chain" id="PRO_5022992459" evidence="2">
    <location>
        <begin position="20"/>
        <end position="199"/>
    </location>
</feature>
<organism evidence="3 4">
    <name type="scientific">Portunus trituberculatus</name>
    <name type="common">Swimming crab</name>
    <name type="synonym">Neptunus trituberculatus</name>
    <dbReference type="NCBI Taxonomy" id="210409"/>
    <lineage>
        <taxon>Eukaryota</taxon>
        <taxon>Metazoa</taxon>
        <taxon>Ecdysozoa</taxon>
        <taxon>Arthropoda</taxon>
        <taxon>Crustacea</taxon>
        <taxon>Multicrustacea</taxon>
        <taxon>Malacostraca</taxon>
        <taxon>Eumalacostraca</taxon>
        <taxon>Eucarida</taxon>
        <taxon>Decapoda</taxon>
        <taxon>Pleocyemata</taxon>
        <taxon>Brachyura</taxon>
        <taxon>Eubrachyura</taxon>
        <taxon>Portunoidea</taxon>
        <taxon>Portunidae</taxon>
        <taxon>Portuninae</taxon>
        <taxon>Portunus</taxon>
    </lineage>
</organism>
<evidence type="ECO:0000256" key="1">
    <source>
        <dbReference type="SAM" id="MobiDB-lite"/>
    </source>
</evidence>
<feature type="region of interest" description="Disordered" evidence="1">
    <location>
        <begin position="177"/>
        <end position="199"/>
    </location>
</feature>
<dbReference type="EMBL" id="VSRR010000540">
    <property type="protein sequence ID" value="MPC16820.1"/>
    <property type="molecule type" value="Genomic_DNA"/>
</dbReference>
<reference evidence="3 4" key="1">
    <citation type="submission" date="2019-05" db="EMBL/GenBank/DDBJ databases">
        <title>Another draft genome of Portunus trituberculatus and its Hox gene families provides insights of decapod evolution.</title>
        <authorList>
            <person name="Jeong J.-H."/>
            <person name="Song I."/>
            <person name="Kim S."/>
            <person name="Choi T."/>
            <person name="Kim D."/>
            <person name="Ryu S."/>
            <person name="Kim W."/>
        </authorList>
    </citation>
    <scope>NUCLEOTIDE SEQUENCE [LARGE SCALE GENOMIC DNA]</scope>
    <source>
        <tissue evidence="3">Muscle</tissue>
    </source>
</reference>
<name>A0A5B7D6C0_PORTR</name>
<keyword evidence="4" id="KW-1185">Reference proteome</keyword>